<sequence>LTTCLPGTYTPFLSRPIFSFQRCHTLNDNCAVMQHCTHMKFLSFFFHTNLAVLWWYLLAARGFIFCAINK</sequence>
<accession>A0ABN9G6Q8</accession>
<protein>
    <submittedName>
        <fullName evidence="2">Uncharacterized protein</fullName>
    </submittedName>
</protein>
<keyword evidence="3" id="KW-1185">Reference proteome</keyword>
<feature type="non-terminal residue" evidence="2">
    <location>
        <position position="1"/>
    </location>
</feature>
<keyword evidence="1" id="KW-0472">Membrane</keyword>
<evidence type="ECO:0000313" key="3">
    <source>
        <dbReference type="Proteomes" id="UP001162483"/>
    </source>
</evidence>
<evidence type="ECO:0000313" key="2">
    <source>
        <dbReference type="EMBL" id="CAI9605081.1"/>
    </source>
</evidence>
<gene>
    <name evidence="2" type="ORF">SPARVUS_LOCUS13546953</name>
</gene>
<evidence type="ECO:0000256" key="1">
    <source>
        <dbReference type="SAM" id="Phobius"/>
    </source>
</evidence>
<name>A0ABN9G6Q8_9NEOB</name>
<keyword evidence="1" id="KW-0812">Transmembrane</keyword>
<keyword evidence="1" id="KW-1133">Transmembrane helix</keyword>
<dbReference type="EMBL" id="CATNWA010018071">
    <property type="protein sequence ID" value="CAI9605081.1"/>
    <property type="molecule type" value="Genomic_DNA"/>
</dbReference>
<organism evidence="2 3">
    <name type="scientific">Staurois parvus</name>
    <dbReference type="NCBI Taxonomy" id="386267"/>
    <lineage>
        <taxon>Eukaryota</taxon>
        <taxon>Metazoa</taxon>
        <taxon>Chordata</taxon>
        <taxon>Craniata</taxon>
        <taxon>Vertebrata</taxon>
        <taxon>Euteleostomi</taxon>
        <taxon>Amphibia</taxon>
        <taxon>Batrachia</taxon>
        <taxon>Anura</taxon>
        <taxon>Neobatrachia</taxon>
        <taxon>Ranoidea</taxon>
        <taxon>Ranidae</taxon>
        <taxon>Staurois</taxon>
    </lineage>
</organism>
<reference evidence="2" key="1">
    <citation type="submission" date="2023-05" db="EMBL/GenBank/DDBJ databases">
        <authorList>
            <person name="Stuckert A."/>
        </authorList>
    </citation>
    <scope>NUCLEOTIDE SEQUENCE</scope>
</reference>
<feature type="transmembrane region" description="Helical" evidence="1">
    <location>
        <begin position="44"/>
        <end position="68"/>
    </location>
</feature>
<proteinExistence type="predicted"/>
<dbReference type="Proteomes" id="UP001162483">
    <property type="component" value="Unassembled WGS sequence"/>
</dbReference>
<comment type="caution">
    <text evidence="2">The sequence shown here is derived from an EMBL/GenBank/DDBJ whole genome shotgun (WGS) entry which is preliminary data.</text>
</comment>